<keyword evidence="2" id="KW-0564">Palmitate</keyword>
<keyword evidence="2" id="KW-0812">Transmembrane</keyword>
<evidence type="ECO:0000313" key="4">
    <source>
        <dbReference type="Proteomes" id="UP000063429"/>
    </source>
</evidence>
<dbReference type="Gene3D" id="2.20.200.10">
    <property type="entry name" value="Outer membrane efflux proteins (OEP)"/>
    <property type="match status" value="1"/>
</dbReference>
<sequence length="489" mass="52807">MRRTTMFKFPTLRLKQLSAAMLVVGVLSGCTLAPTYERPQAPVEGSYPADAKGQAAYDAATLGWRQFFPDQRLQALIAAALENNRDLRTAALNIEEARAQYRIARADLLPTLNATGSESRTRLSASQSTTGSPLITKSYQVGLAVPAYELDFFGRVRSLKDAALSTYLATEEARQSVQISLVSQVAQAYLTERSYAEQLKLAQQTLESRQSNLGLAQKRFDVGASSALDLRLSDTLVQSARTSVATLLRQRAQAENALALLVGTNVKDLPAGQDLSLQNIVTDIPAGVPSELLTRRPDIRSAEQKLLAANANIGAARAAFFPRISLTGSFGSASSSLGGLFDSGSGAWSYGPQLSLPIFDFGRNSANLDVAEVRKNQAIVTYEKTIQTAFREVADALVARGTLDEQIEAQEAFLKAQQERLNLTDLRYKNGIASSLDQLDAQRDLFSAQQALIQARQLRLNNAIDLYRALGGGLNENSVTVAATPSGSK</sequence>
<protein>
    <submittedName>
        <fullName evidence="3">Multidrug transporter</fullName>
    </submittedName>
</protein>
<dbReference type="Pfam" id="PF02321">
    <property type="entry name" value="OEP"/>
    <property type="match status" value="2"/>
</dbReference>
<evidence type="ECO:0000313" key="3">
    <source>
        <dbReference type="EMBL" id="AKZ61493.1"/>
    </source>
</evidence>
<keyword evidence="2" id="KW-0472">Membrane</keyword>
<dbReference type="InterPro" id="IPR003423">
    <property type="entry name" value="OMP_efflux"/>
</dbReference>
<dbReference type="SUPFAM" id="SSF56954">
    <property type="entry name" value="Outer membrane efflux proteins (OEP)"/>
    <property type="match status" value="1"/>
</dbReference>
<evidence type="ECO:0000256" key="2">
    <source>
        <dbReference type="RuleBase" id="RU362097"/>
    </source>
</evidence>
<dbReference type="Proteomes" id="UP000063429">
    <property type="component" value="Chromosome"/>
</dbReference>
<name>A0ABM5UWA7_9BURK</name>
<dbReference type="Gene3D" id="1.20.1600.10">
    <property type="entry name" value="Outer membrane efflux proteins (OEP)"/>
    <property type="match status" value="1"/>
</dbReference>
<dbReference type="EMBL" id="CP011409">
    <property type="protein sequence ID" value="AKZ61493.1"/>
    <property type="molecule type" value="Genomic_DNA"/>
</dbReference>
<dbReference type="PROSITE" id="PS51257">
    <property type="entry name" value="PROKAR_LIPOPROTEIN"/>
    <property type="match status" value="1"/>
</dbReference>
<feature type="chain" id="PRO_5044957671" evidence="2">
    <location>
        <begin position="34"/>
        <end position="489"/>
    </location>
</feature>
<evidence type="ECO:0000256" key="1">
    <source>
        <dbReference type="ARBA" id="ARBA00007613"/>
    </source>
</evidence>
<keyword evidence="2" id="KW-0732">Signal</keyword>
<keyword evidence="2" id="KW-0449">Lipoprotein</keyword>
<keyword evidence="2" id="KW-1134">Transmembrane beta strand</keyword>
<comment type="subcellular location">
    <subcellularLocation>
        <location evidence="2">Cell membrane</location>
        <topology evidence="2">Lipid-anchor</topology>
    </subcellularLocation>
</comment>
<dbReference type="InterPro" id="IPR010131">
    <property type="entry name" value="MdtP/NodT-like"/>
</dbReference>
<reference evidence="4" key="1">
    <citation type="journal article" date="2015" name="Genome Announc.">
        <title>Complete Genome Sequence of Herbaspirillum hiltneri N3 (DSM 17495), Isolated from Surface-Sterilized Wheat Roots.</title>
        <authorList>
            <person name="Guizelini D."/>
            <person name="Saizaki P.M."/>
            <person name="Coimbra N.A."/>
            <person name="Weiss V.A."/>
            <person name="Faoro H."/>
            <person name="Sfeir M.Z."/>
            <person name="Baura V.A."/>
            <person name="Monteiro R.A."/>
            <person name="Chubatsu L.S."/>
            <person name="Souza E.M."/>
            <person name="Cruz L.M."/>
            <person name="Pedrosa F.O."/>
            <person name="Raittz R.T."/>
            <person name="Marchaukoski J.N."/>
            <person name="Steffens M.B."/>
        </authorList>
    </citation>
    <scope>NUCLEOTIDE SEQUENCE [LARGE SCALE GENOMIC DNA]</scope>
    <source>
        <strain evidence="4">N3</strain>
    </source>
</reference>
<keyword evidence="4" id="KW-1185">Reference proteome</keyword>
<dbReference type="NCBIfam" id="TIGR01845">
    <property type="entry name" value="outer_NodT"/>
    <property type="match status" value="1"/>
</dbReference>
<proteinExistence type="inferred from homology"/>
<comment type="similarity">
    <text evidence="1 2">Belongs to the outer membrane factor (OMF) (TC 1.B.17) family.</text>
</comment>
<gene>
    <name evidence="3" type="ORF">F506_01345</name>
</gene>
<organism evidence="3 4">
    <name type="scientific">Herbaspirillum hiltneri N3</name>
    <dbReference type="NCBI Taxonomy" id="1262470"/>
    <lineage>
        <taxon>Bacteria</taxon>
        <taxon>Pseudomonadati</taxon>
        <taxon>Pseudomonadota</taxon>
        <taxon>Betaproteobacteria</taxon>
        <taxon>Burkholderiales</taxon>
        <taxon>Oxalobacteraceae</taxon>
        <taxon>Herbaspirillum</taxon>
    </lineage>
</organism>
<accession>A0ABM5UWA7</accession>
<dbReference type="PANTHER" id="PTHR30203:SF32">
    <property type="entry name" value="CATION EFFLUX SYSTEM PROTEIN CUSC"/>
    <property type="match status" value="1"/>
</dbReference>
<dbReference type="PANTHER" id="PTHR30203">
    <property type="entry name" value="OUTER MEMBRANE CATION EFFLUX PROTEIN"/>
    <property type="match status" value="1"/>
</dbReference>
<feature type="signal peptide" evidence="2">
    <location>
        <begin position="1"/>
        <end position="33"/>
    </location>
</feature>